<dbReference type="PANTHER" id="PTHR15503">
    <property type="entry name" value="LDOC1 RELATED"/>
    <property type="match status" value="1"/>
</dbReference>
<feature type="compositionally biased region" description="Basic and acidic residues" evidence="1">
    <location>
        <begin position="296"/>
        <end position="308"/>
    </location>
</feature>
<proteinExistence type="predicted"/>
<feature type="compositionally biased region" description="Polar residues" evidence="1">
    <location>
        <begin position="190"/>
        <end position="201"/>
    </location>
</feature>
<dbReference type="STRING" id="1165861.A0A0L0VHG3"/>
<name>A0A0L0VHG3_9BASI</name>
<dbReference type="CDD" id="cd00303">
    <property type="entry name" value="retropepsin_like"/>
    <property type="match status" value="1"/>
</dbReference>
<evidence type="ECO:0000256" key="1">
    <source>
        <dbReference type="SAM" id="MobiDB-lite"/>
    </source>
</evidence>
<protein>
    <submittedName>
        <fullName evidence="2">Uncharacterized protein</fullName>
    </submittedName>
</protein>
<dbReference type="InterPro" id="IPR021109">
    <property type="entry name" value="Peptidase_aspartic_dom_sf"/>
</dbReference>
<dbReference type="AlphaFoldDB" id="A0A0L0VHG3"/>
<feature type="compositionally biased region" description="Basic and acidic residues" evidence="1">
    <location>
        <begin position="202"/>
        <end position="222"/>
    </location>
</feature>
<gene>
    <name evidence="2" type="ORF">PSTG_08089</name>
</gene>
<reference evidence="3" key="1">
    <citation type="submission" date="2014-03" db="EMBL/GenBank/DDBJ databases">
        <title>The Genome Sequence of Puccinia striiformis f. sp. tritici PST-78.</title>
        <authorList>
            <consortium name="The Broad Institute Genome Sequencing Platform"/>
            <person name="Cuomo C."/>
            <person name="Hulbert S."/>
            <person name="Chen X."/>
            <person name="Walker B."/>
            <person name="Young S.K."/>
            <person name="Zeng Q."/>
            <person name="Gargeya S."/>
            <person name="Fitzgerald M."/>
            <person name="Haas B."/>
            <person name="Abouelleil A."/>
            <person name="Alvarado L."/>
            <person name="Arachchi H.M."/>
            <person name="Berlin A.M."/>
            <person name="Chapman S.B."/>
            <person name="Goldberg J."/>
            <person name="Griggs A."/>
            <person name="Gujja S."/>
            <person name="Hansen M."/>
            <person name="Howarth C."/>
            <person name="Imamovic A."/>
            <person name="Larimer J."/>
            <person name="McCowan C."/>
            <person name="Montmayeur A."/>
            <person name="Murphy C."/>
            <person name="Neiman D."/>
            <person name="Pearson M."/>
            <person name="Priest M."/>
            <person name="Roberts A."/>
            <person name="Saif S."/>
            <person name="Shea T."/>
            <person name="Sisk P."/>
            <person name="Sykes S."/>
            <person name="Wortman J."/>
            <person name="Nusbaum C."/>
            <person name="Birren B."/>
        </authorList>
    </citation>
    <scope>NUCLEOTIDE SEQUENCE [LARGE SCALE GENOMIC DNA]</scope>
    <source>
        <strain evidence="3">race PST-78</strain>
    </source>
</reference>
<dbReference type="Pfam" id="PF08284">
    <property type="entry name" value="RVP_2"/>
    <property type="match status" value="1"/>
</dbReference>
<feature type="region of interest" description="Disordered" evidence="1">
    <location>
        <begin position="162"/>
        <end position="263"/>
    </location>
</feature>
<accession>A0A0L0VHG3</accession>
<evidence type="ECO:0000313" key="3">
    <source>
        <dbReference type="Proteomes" id="UP000054564"/>
    </source>
</evidence>
<organism evidence="2 3">
    <name type="scientific">Puccinia striiformis f. sp. tritici PST-78</name>
    <dbReference type="NCBI Taxonomy" id="1165861"/>
    <lineage>
        <taxon>Eukaryota</taxon>
        <taxon>Fungi</taxon>
        <taxon>Dikarya</taxon>
        <taxon>Basidiomycota</taxon>
        <taxon>Pucciniomycotina</taxon>
        <taxon>Pucciniomycetes</taxon>
        <taxon>Pucciniales</taxon>
        <taxon>Pucciniaceae</taxon>
        <taxon>Puccinia</taxon>
    </lineage>
</organism>
<dbReference type="PANTHER" id="PTHR15503:SF22">
    <property type="entry name" value="TRANSPOSON TY3-I GAG POLYPROTEIN"/>
    <property type="match status" value="1"/>
</dbReference>
<dbReference type="SUPFAM" id="SSF50630">
    <property type="entry name" value="Acid proteases"/>
    <property type="match status" value="1"/>
</dbReference>
<feature type="compositionally biased region" description="Basic and acidic residues" evidence="1">
    <location>
        <begin position="231"/>
        <end position="245"/>
    </location>
</feature>
<dbReference type="EMBL" id="AJIL01000054">
    <property type="protein sequence ID" value="KNE98720.1"/>
    <property type="molecule type" value="Genomic_DNA"/>
</dbReference>
<comment type="caution">
    <text evidence="2">The sequence shown here is derived from an EMBL/GenBank/DDBJ whole genome shotgun (WGS) entry which is preliminary data.</text>
</comment>
<feature type="region of interest" description="Disordered" evidence="1">
    <location>
        <begin position="284"/>
        <end position="328"/>
    </location>
</feature>
<keyword evidence="3" id="KW-1185">Reference proteome</keyword>
<evidence type="ECO:0000313" key="2">
    <source>
        <dbReference type="EMBL" id="KNE98720.1"/>
    </source>
</evidence>
<sequence>MEVPLLSSRVDNVTRIGASEILMRNENDPQFFVSMPLHLQLLPPLATSPEPRQLLATFLIDSGVTHNVLSESFTRRTGILNNARPTERVISGFDGSKSRASYEVSLRIDNEDEPSRFIVTQLKDSYDGILGMPWISKYKNLINWTEHCFRTETAHATATGEWHKGMKVSPPNVRTSGLDATVNKPLPSATVVSKTNSPNSNDRPRPDQDHITKQPDPPKEEQILQNSRTDGQWRRLKDSRTDNQWRRHKGVEVSPPNVRTSGLDAAVNKSLPSATVVSKTSIIRSDTTPTTPETTEDQRGKEQAELEVHKKRHKETEVSPPNVRTSGLDAAVNKSLPSATVVIKPPTSDLRDSTQTTVISAAKTLWSTSAQLAAEGKANTPTRSAQELVPHQYHRYLDMFQKKGAQQLLPRRKYNFRVELMPGAVPQTSRMIPLSPAEN</sequence>
<dbReference type="Proteomes" id="UP000054564">
    <property type="component" value="Unassembled WGS sequence"/>
</dbReference>
<dbReference type="InterPro" id="IPR032567">
    <property type="entry name" value="RTL1-rel"/>
</dbReference>
<dbReference type="Gene3D" id="2.40.70.10">
    <property type="entry name" value="Acid Proteases"/>
    <property type="match status" value="1"/>
</dbReference>